<dbReference type="Gene3D" id="1.10.10.10">
    <property type="entry name" value="Winged helix-like DNA-binding domain superfamily/Winged helix DNA-binding domain"/>
    <property type="match status" value="1"/>
</dbReference>
<dbReference type="Pfam" id="PF13185">
    <property type="entry name" value="GAF_2"/>
    <property type="match status" value="1"/>
</dbReference>
<dbReference type="Gene3D" id="3.30.450.40">
    <property type="match status" value="1"/>
</dbReference>
<sequence length="239" mass="24826">METESPMAELSMVFARLSGMLLSEDGAAGAARRLAEAACVLVDGATGAGVSLLDEAGRRRTTGSTGASVDAADALQYELGEGPCLSAWATGVAQRVEDTTEDRRWPAWSAAAAGAGIRAVLSVPLVRQDRALGAMKVYAAAPHAFTAREEQVLGLLAEAAATLLGSALAPEAPNRLSASLRAALADRRAVDLATGMLMERHGTDAQSARITLLHASRALDLPMTRIASRVLERAPDPEL</sequence>
<dbReference type="PIRSF" id="PIRSF036625">
    <property type="entry name" value="GAF_ANTAR"/>
    <property type="match status" value="1"/>
</dbReference>
<dbReference type="SMART" id="SM01012">
    <property type="entry name" value="ANTAR"/>
    <property type="match status" value="1"/>
</dbReference>
<dbReference type="Pfam" id="PF03861">
    <property type="entry name" value="ANTAR"/>
    <property type="match status" value="1"/>
</dbReference>
<dbReference type="STRING" id="388357.GCA_001580365_00599"/>
<evidence type="ECO:0000313" key="4">
    <source>
        <dbReference type="EMBL" id="GEO95447.1"/>
    </source>
</evidence>
<feature type="domain" description="ANTAR" evidence="3">
    <location>
        <begin position="170"/>
        <end position="231"/>
    </location>
</feature>
<evidence type="ECO:0000259" key="3">
    <source>
        <dbReference type="PROSITE" id="PS50921"/>
    </source>
</evidence>
<keyword evidence="2" id="KW-0804">Transcription</keyword>
<evidence type="ECO:0000313" key="5">
    <source>
        <dbReference type="Proteomes" id="UP000321103"/>
    </source>
</evidence>
<dbReference type="Proteomes" id="UP000321103">
    <property type="component" value="Unassembled WGS sequence"/>
</dbReference>
<name>A0A512ICS7_9MICC</name>
<gene>
    <name evidence="4" type="ORF">KTU01_15700</name>
</gene>
<protein>
    <submittedName>
        <fullName evidence="4">Transcriptional regulator</fullName>
    </submittedName>
</protein>
<comment type="caution">
    <text evidence="4">The sequence shown here is derived from an EMBL/GenBank/DDBJ whole genome shotgun (WGS) entry which is preliminary data.</text>
</comment>
<evidence type="ECO:0000256" key="2">
    <source>
        <dbReference type="ARBA" id="ARBA00023163"/>
    </source>
</evidence>
<dbReference type="GO" id="GO:0003723">
    <property type="term" value="F:RNA binding"/>
    <property type="evidence" value="ECO:0007669"/>
    <property type="project" value="InterPro"/>
</dbReference>
<dbReference type="EMBL" id="BJZS01000042">
    <property type="protein sequence ID" value="GEO95447.1"/>
    <property type="molecule type" value="Genomic_DNA"/>
</dbReference>
<dbReference type="RefSeq" id="WP_186815629.1">
    <property type="nucleotide sequence ID" value="NZ_BJZS01000042.1"/>
</dbReference>
<proteinExistence type="predicted"/>
<evidence type="ECO:0000256" key="1">
    <source>
        <dbReference type="ARBA" id="ARBA00023015"/>
    </source>
</evidence>
<dbReference type="InterPro" id="IPR029016">
    <property type="entry name" value="GAF-like_dom_sf"/>
</dbReference>
<keyword evidence="1" id="KW-0805">Transcription regulation</keyword>
<keyword evidence="5" id="KW-1185">Reference proteome</keyword>
<organism evidence="4 5">
    <name type="scientific">Kocuria turfanensis</name>
    <dbReference type="NCBI Taxonomy" id="388357"/>
    <lineage>
        <taxon>Bacteria</taxon>
        <taxon>Bacillati</taxon>
        <taxon>Actinomycetota</taxon>
        <taxon>Actinomycetes</taxon>
        <taxon>Micrococcales</taxon>
        <taxon>Micrococcaceae</taxon>
        <taxon>Kocuria</taxon>
    </lineage>
</organism>
<reference evidence="4 5" key="1">
    <citation type="submission" date="2019-07" db="EMBL/GenBank/DDBJ databases">
        <title>Whole genome shotgun sequence of Kocuria turfanensis NBRC 107627.</title>
        <authorList>
            <person name="Hosoyama A."/>
            <person name="Uohara A."/>
            <person name="Ohji S."/>
            <person name="Ichikawa N."/>
        </authorList>
    </citation>
    <scope>NUCLEOTIDE SEQUENCE [LARGE SCALE GENOMIC DNA]</scope>
    <source>
        <strain evidence="4 5">NBRC 107627</strain>
    </source>
</reference>
<dbReference type="InterPro" id="IPR012074">
    <property type="entry name" value="GAF_ANTAR"/>
</dbReference>
<dbReference type="SUPFAM" id="SSF55781">
    <property type="entry name" value="GAF domain-like"/>
    <property type="match status" value="1"/>
</dbReference>
<dbReference type="SMART" id="SM00065">
    <property type="entry name" value="GAF"/>
    <property type="match status" value="1"/>
</dbReference>
<dbReference type="InterPro" id="IPR036388">
    <property type="entry name" value="WH-like_DNA-bd_sf"/>
</dbReference>
<accession>A0A512ICS7</accession>
<dbReference type="InterPro" id="IPR005561">
    <property type="entry name" value="ANTAR"/>
</dbReference>
<dbReference type="InterPro" id="IPR003018">
    <property type="entry name" value="GAF"/>
</dbReference>
<dbReference type="AlphaFoldDB" id="A0A512ICS7"/>
<dbReference type="PROSITE" id="PS50921">
    <property type="entry name" value="ANTAR"/>
    <property type="match status" value="1"/>
</dbReference>